<evidence type="ECO:0000313" key="1">
    <source>
        <dbReference type="EMBL" id="RQM15029.1"/>
    </source>
</evidence>
<comment type="caution">
    <text evidence="1">The sequence shown here is derived from an EMBL/GenBank/DDBJ whole genome shotgun (WGS) entry which is preliminary data.</text>
</comment>
<organism evidence="1 2">
    <name type="scientific">Peronospora effusa</name>
    <dbReference type="NCBI Taxonomy" id="542832"/>
    <lineage>
        <taxon>Eukaryota</taxon>
        <taxon>Sar</taxon>
        <taxon>Stramenopiles</taxon>
        <taxon>Oomycota</taxon>
        <taxon>Peronosporomycetes</taxon>
        <taxon>Peronosporales</taxon>
        <taxon>Peronosporaceae</taxon>
        <taxon>Peronospora</taxon>
    </lineage>
</organism>
<sequence>MMILLTRASNNLTNFNGQVKAFNCGIELYELKLRELEAAMADHAQEMTKGRWQVKSLKLEGDLEAQLTAVQVAHRTLR</sequence>
<reference evidence="1 2" key="1">
    <citation type="submission" date="2018-06" db="EMBL/GenBank/DDBJ databases">
        <title>Comparative genomics of downy mildews reveals potential adaptations to biotrophy.</title>
        <authorList>
            <person name="Fletcher K."/>
            <person name="Klosterman S.J."/>
            <person name="Derevnina L."/>
            <person name="Martin F."/>
            <person name="Koike S."/>
            <person name="Reyes Chin-Wo S."/>
            <person name="Mou B."/>
            <person name="Michelmore R."/>
        </authorList>
    </citation>
    <scope>NUCLEOTIDE SEQUENCE [LARGE SCALE GENOMIC DNA]</scope>
    <source>
        <strain evidence="1 2">R13</strain>
    </source>
</reference>
<dbReference type="EMBL" id="QKXF01000174">
    <property type="protein sequence ID" value="RQM15029.1"/>
    <property type="molecule type" value="Genomic_DNA"/>
</dbReference>
<name>A0A425CDH6_9STRA</name>
<dbReference type="Proteomes" id="UP000286097">
    <property type="component" value="Unassembled WGS sequence"/>
</dbReference>
<accession>A0A425CDH6</accession>
<gene>
    <name evidence="1" type="ORF">DD237_005161</name>
</gene>
<evidence type="ECO:0000313" key="2">
    <source>
        <dbReference type="Proteomes" id="UP000286097"/>
    </source>
</evidence>
<dbReference type="VEuPathDB" id="FungiDB:DD237_005161"/>
<protein>
    <submittedName>
        <fullName evidence="1">Uncharacterized protein</fullName>
    </submittedName>
</protein>
<dbReference type="AlphaFoldDB" id="A0A425CDH6"/>
<proteinExistence type="predicted"/>